<dbReference type="AlphaFoldDB" id="A0AAN9G204"/>
<evidence type="ECO:0000256" key="1">
    <source>
        <dbReference type="ARBA" id="ARBA00004613"/>
    </source>
</evidence>
<keyword evidence="8" id="KW-1185">Reference proteome</keyword>
<comment type="subcellular location">
    <subcellularLocation>
        <location evidence="1">Secreted</location>
    </subcellularLocation>
</comment>
<sequence length="198" mass="21409">MSWYLTTMLLTLLFLGPVAFCEGKQLQKRSDDIPALKTVVERHSQQMADMIAELTAVKAELNAVKTNVAFHARHSSDPFSVASQGTIVYDNVVTNIGDGYDIKSGIFTAPVSGTYVFFANCMAVVGTSEEAYITLGGVVVGACYSWEPQGSEIHQGAGMATVHVLKGQAVRVQLLENAENVRGGHWNSFSGFLVRADF</sequence>
<dbReference type="Pfam" id="PF00386">
    <property type="entry name" value="C1q"/>
    <property type="match status" value="1"/>
</dbReference>
<dbReference type="SMART" id="SM00110">
    <property type="entry name" value="C1Q"/>
    <property type="match status" value="1"/>
</dbReference>
<dbReference type="SUPFAM" id="SSF49842">
    <property type="entry name" value="TNF-like"/>
    <property type="match status" value="1"/>
</dbReference>
<dbReference type="PRINTS" id="PR00007">
    <property type="entry name" value="COMPLEMNTC1Q"/>
</dbReference>
<keyword evidence="4" id="KW-0175">Coiled coil</keyword>
<accession>A0AAN9G204</accession>
<dbReference type="PROSITE" id="PS50871">
    <property type="entry name" value="C1Q"/>
    <property type="match status" value="1"/>
</dbReference>
<reference evidence="7 8" key="1">
    <citation type="submission" date="2024-02" db="EMBL/GenBank/DDBJ databases">
        <title>Chromosome-scale genome assembly of the rough periwinkle Littorina saxatilis.</title>
        <authorList>
            <person name="De Jode A."/>
            <person name="Faria R."/>
            <person name="Formenti G."/>
            <person name="Sims Y."/>
            <person name="Smith T.P."/>
            <person name="Tracey A."/>
            <person name="Wood J.M.D."/>
            <person name="Zagrodzka Z.B."/>
            <person name="Johannesson K."/>
            <person name="Butlin R.K."/>
            <person name="Leder E.H."/>
        </authorList>
    </citation>
    <scope>NUCLEOTIDE SEQUENCE [LARGE SCALE GENOMIC DNA]</scope>
    <source>
        <strain evidence="7">Snail1</strain>
        <tissue evidence="7">Muscle</tissue>
    </source>
</reference>
<evidence type="ECO:0000256" key="2">
    <source>
        <dbReference type="ARBA" id="ARBA00022525"/>
    </source>
</evidence>
<evidence type="ECO:0000256" key="4">
    <source>
        <dbReference type="SAM" id="Coils"/>
    </source>
</evidence>
<dbReference type="InterPro" id="IPR050822">
    <property type="entry name" value="Cerebellin_Synaptic_Org"/>
</dbReference>
<name>A0AAN9G204_9CAEN</name>
<proteinExistence type="predicted"/>
<dbReference type="InterPro" id="IPR008983">
    <property type="entry name" value="Tumour_necrosis_fac-like_dom"/>
</dbReference>
<dbReference type="PANTHER" id="PTHR22923">
    <property type="entry name" value="CEREBELLIN-RELATED"/>
    <property type="match status" value="1"/>
</dbReference>
<dbReference type="Gene3D" id="2.60.120.40">
    <property type="match status" value="1"/>
</dbReference>
<protein>
    <recommendedName>
        <fullName evidence="6">C1q domain-containing protein</fullName>
    </recommendedName>
</protein>
<comment type="caution">
    <text evidence="7">The sequence shown here is derived from an EMBL/GenBank/DDBJ whole genome shotgun (WGS) entry which is preliminary data.</text>
</comment>
<dbReference type="EMBL" id="JBAMIC010000021">
    <property type="protein sequence ID" value="KAK7092356.1"/>
    <property type="molecule type" value="Genomic_DNA"/>
</dbReference>
<dbReference type="GO" id="GO:0045202">
    <property type="term" value="C:synapse"/>
    <property type="evidence" value="ECO:0007669"/>
    <property type="project" value="TreeGrafter"/>
</dbReference>
<gene>
    <name evidence="7" type="ORF">V1264_008109</name>
</gene>
<evidence type="ECO:0000256" key="5">
    <source>
        <dbReference type="SAM" id="SignalP"/>
    </source>
</evidence>
<feature type="coiled-coil region" evidence="4">
    <location>
        <begin position="40"/>
        <end position="67"/>
    </location>
</feature>
<keyword evidence="2" id="KW-0964">Secreted</keyword>
<dbReference type="Proteomes" id="UP001374579">
    <property type="component" value="Unassembled WGS sequence"/>
</dbReference>
<evidence type="ECO:0000256" key="3">
    <source>
        <dbReference type="ARBA" id="ARBA00022729"/>
    </source>
</evidence>
<evidence type="ECO:0000313" key="7">
    <source>
        <dbReference type="EMBL" id="KAK7092356.1"/>
    </source>
</evidence>
<evidence type="ECO:0000313" key="8">
    <source>
        <dbReference type="Proteomes" id="UP001374579"/>
    </source>
</evidence>
<keyword evidence="3 5" id="KW-0732">Signal</keyword>
<dbReference type="PANTHER" id="PTHR22923:SF103">
    <property type="entry name" value="CEREBELLIN 20-RELATED"/>
    <property type="match status" value="1"/>
</dbReference>
<feature type="domain" description="C1q" evidence="6">
    <location>
        <begin position="63"/>
        <end position="198"/>
    </location>
</feature>
<evidence type="ECO:0000259" key="6">
    <source>
        <dbReference type="PROSITE" id="PS50871"/>
    </source>
</evidence>
<dbReference type="InterPro" id="IPR001073">
    <property type="entry name" value="C1q_dom"/>
</dbReference>
<feature type="signal peptide" evidence="5">
    <location>
        <begin position="1"/>
        <end position="23"/>
    </location>
</feature>
<feature type="chain" id="PRO_5042821542" description="C1q domain-containing protein" evidence="5">
    <location>
        <begin position="24"/>
        <end position="198"/>
    </location>
</feature>
<dbReference type="GO" id="GO:0005576">
    <property type="term" value="C:extracellular region"/>
    <property type="evidence" value="ECO:0007669"/>
    <property type="project" value="UniProtKB-SubCell"/>
</dbReference>
<organism evidence="7 8">
    <name type="scientific">Littorina saxatilis</name>
    <dbReference type="NCBI Taxonomy" id="31220"/>
    <lineage>
        <taxon>Eukaryota</taxon>
        <taxon>Metazoa</taxon>
        <taxon>Spiralia</taxon>
        <taxon>Lophotrochozoa</taxon>
        <taxon>Mollusca</taxon>
        <taxon>Gastropoda</taxon>
        <taxon>Caenogastropoda</taxon>
        <taxon>Littorinimorpha</taxon>
        <taxon>Littorinoidea</taxon>
        <taxon>Littorinidae</taxon>
        <taxon>Littorina</taxon>
    </lineage>
</organism>
<dbReference type="GO" id="GO:0099558">
    <property type="term" value="P:maintenance of synapse structure"/>
    <property type="evidence" value="ECO:0007669"/>
    <property type="project" value="TreeGrafter"/>
</dbReference>